<name>A0A9Q0R3P2_9MAGN</name>
<reference evidence="1" key="1">
    <citation type="journal article" date="2023" name="Plant J.">
        <title>The genome of the king protea, Protea cynaroides.</title>
        <authorList>
            <person name="Chang J."/>
            <person name="Duong T.A."/>
            <person name="Schoeman C."/>
            <person name="Ma X."/>
            <person name="Roodt D."/>
            <person name="Barker N."/>
            <person name="Li Z."/>
            <person name="Van de Peer Y."/>
            <person name="Mizrachi E."/>
        </authorList>
    </citation>
    <scope>NUCLEOTIDE SEQUENCE</scope>
    <source>
        <tissue evidence="1">Young leaves</tissue>
    </source>
</reference>
<gene>
    <name evidence="1" type="ORF">NE237_032659</name>
</gene>
<protein>
    <submittedName>
        <fullName evidence="1">Uncharacterized protein</fullName>
    </submittedName>
</protein>
<sequence>MSYDESMGRQSNEAIFEEASLDHVMLSASVPLEIEYGSSGELQAQRTCHLSCFHLYSGESELSLPQKDDICSLPDFYRKLHIVDETWHLRDEGEALVFVVVAARPR</sequence>
<keyword evidence="2" id="KW-1185">Reference proteome</keyword>
<dbReference type="Proteomes" id="UP001141806">
    <property type="component" value="Unassembled WGS sequence"/>
</dbReference>
<organism evidence="1 2">
    <name type="scientific">Protea cynaroides</name>
    <dbReference type="NCBI Taxonomy" id="273540"/>
    <lineage>
        <taxon>Eukaryota</taxon>
        <taxon>Viridiplantae</taxon>
        <taxon>Streptophyta</taxon>
        <taxon>Embryophyta</taxon>
        <taxon>Tracheophyta</taxon>
        <taxon>Spermatophyta</taxon>
        <taxon>Magnoliopsida</taxon>
        <taxon>Proteales</taxon>
        <taxon>Proteaceae</taxon>
        <taxon>Protea</taxon>
    </lineage>
</organism>
<dbReference type="EMBL" id="JAMYWD010000001">
    <property type="protein sequence ID" value="KAJ4981822.1"/>
    <property type="molecule type" value="Genomic_DNA"/>
</dbReference>
<evidence type="ECO:0000313" key="1">
    <source>
        <dbReference type="EMBL" id="KAJ4981822.1"/>
    </source>
</evidence>
<accession>A0A9Q0R3P2</accession>
<comment type="caution">
    <text evidence="1">The sequence shown here is derived from an EMBL/GenBank/DDBJ whole genome shotgun (WGS) entry which is preliminary data.</text>
</comment>
<evidence type="ECO:0000313" key="2">
    <source>
        <dbReference type="Proteomes" id="UP001141806"/>
    </source>
</evidence>
<dbReference type="AlphaFoldDB" id="A0A9Q0R3P2"/>
<proteinExistence type="predicted"/>